<evidence type="ECO:0000256" key="3">
    <source>
        <dbReference type="ARBA" id="ARBA00022553"/>
    </source>
</evidence>
<comment type="subcellular location">
    <subcellularLocation>
        <location evidence="1 4">Cytoplasm</location>
    </subcellularLocation>
</comment>
<dbReference type="RefSeq" id="WP_126780377.1">
    <property type="nucleotide sequence ID" value="NZ_CAUQJP010000024.1"/>
</dbReference>
<dbReference type="NCBIfam" id="NF009726">
    <property type="entry name" value="PRK13253.1"/>
    <property type="match status" value="1"/>
</dbReference>
<comment type="caution">
    <text evidence="6">The sequence shown here is derived from an EMBL/GenBank/DDBJ whole genome shotgun (WGS) entry which is preliminary data.</text>
</comment>
<sequence>MDIKTTAVAGTLESSDIQIMLTPLKGGIEISLESSVQKQFGEQIKAVIKETLAVYQIKNAHVEAIDKGALDCTIKARTITAIQRALEETEQVNWEVL</sequence>
<reference evidence="6 7" key="1">
    <citation type="submission" date="2017-05" db="EMBL/GenBank/DDBJ databases">
        <title>Vagococcus spp. assemblies.</title>
        <authorList>
            <person name="Gulvik C.A."/>
        </authorList>
    </citation>
    <scope>NUCLEOTIDE SEQUENCE [LARGE SCALE GENOMIC DNA]</scope>
    <source>
        <strain evidence="6 7">NCFB 2777</strain>
    </source>
</reference>
<dbReference type="Proteomes" id="UP000287239">
    <property type="component" value="Unassembled WGS sequence"/>
</dbReference>
<dbReference type="AlphaFoldDB" id="A0A429ZM29"/>
<keyword evidence="6" id="KW-0456">Lyase</keyword>
<dbReference type="GO" id="GO:0016829">
    <property type="term" value="F:lyase activity"/>
    <property type="evidence" value="ECO:0007669"/>
    <property type="project" value="UniProtKB-KW"/>
</dbReference>
<dbReference type="HAMAP" id="MF_00805">
    <property type="entry name" value="CitD"/>
    <property type="match status" value="1"/>
</dbReference>
<evidence type="ECO:0000313" key="6">
    <source>
        <dbReference type="EMBL" id="RST94719.1"/>
    </source>
</evidence>
<keyword evidence="3 4" id="KW-0597">Phosphoprotein</keyword>
<dbReference type="GeneID" id="98568556"/>
<organism evidence="6 7">
    <name type="scientific">Vagococcus salmoninarum</name>
    <dbReference type="NCBI Taxonomy" id="2739"/>
    <lineage>
        <taxon>Bacteria</taxon>
        <taxon>Bacillati</taxon>
        <taxon>Bacillota</taxon>
        <taxon>Bacilli</taxon>
        <taxon>Lactobacillales</taxon>
        <taxon>Enterococcaceae</taxon>
        <taxon>Vagococcus</taxon>
    </lineage>
</organism>
<dbReference type="Pfam" id="PF06857">
    <property type="entry name" value="ACP"/>
    <property type="match status" value="1"/>
</dbReference>
<name>A0A429ZM29_9ENTE</name>
<protein>
    <recommendedName>
        <fullName evidence="4">Citrate lyase acyl carrier protein</fullName>
    </recommendedName>
    <alternativeName>
        <fullName evidence="4">Citrate lyase gamma chain</fullName>
    </alternativeName>
</protein>
<proteinExistence type="inferred from homology"/>
<dbReference type="GO" id="GO:0005737">
    <property type="term" value="C:cytoplasm"/>
    <property type="evidence" value="ECO:0007669"/>
    <property type="project" value="UniProtKB-SubCell"/>
</dbReference>
<gene>
    <name evidence="4" type="primary">citD</name>
    <name evidence="6" type="ORF">CBF35_09250</name>
</gene>
<dbReference type="InterPro" id="IPR023439">
    <property type="entry name" value="Mal_deCO2ase/Cit_lyase_ACP"/>
</dbReference>
<comment type="subunit">
    <text evidence="4">Oligomer with a subunit composition of (alpha,beta,gamma)6.</text>
</comment>
<evidence type="ECO:0000256" key="4">
    <source>
        <dbReference type="HAMAP-Rule" id="MF_00805"/>
    </source>
</evidence>
<evidence type="ECO:0000313" key="7">
    <source>
        <dbReference type="Proteomes" id="UP000287239"/>
    </source>
</evidence>
<evidence type="ECO:0000256" key="5">
    <source>
        <dbReference type="PIRSR" id="PIRSR002736-50"/>
    </source>
</evidence>
<dbReference type="NCBIfam" id="TIGR01608">
    <property type="entry name" value="citD"/>
    <property type="match status" value="1"/>
</dbReference>
<keyword evidence="7" id="KW-1185">Reference proteome</keyword>
<dbReference type="OrthoDB" id="1120942at2"/>
<accession>A0A429ZM29</accession>
<comment type="similarity">
    <text evidence="4">Belongs to the CitD family.</text>
</comment>
<dbReference type="InterPro" id="IPR006495">
    <property type="entry name" value="CitD"/>
</dbReference>
<evidence type="ECO:0000256" key="1">
    <source>
        <dbReference type="ARBA" id="ARBA00004496"/>
    </source>
</evidence>
<dbReference type="EMBL" id="NGJU01000013">
    <property type="protein sequence ID" value="RST94719.1"/>
    <property type="molecule type" value="Genomic_DNA"/>
</dbReference>
<evidence type="ECO:0000256" key="2">
    <source>
        <dbReference type="ARBA" id="ARBA00022490"/>
    </source>
</evidence>
<comment type="function">
    <text evidence="4">Covalent carrier of the coenzyme of citrate lyase.</text>
</comment>
<feature type="modified residue" description="O-(phosphoribosyl dephospho-coenzyme A)serine" evidence="4 5">
    <location>
        <position position="14"/>
    </location>
</feature>
<keyword evidence="2 4" id="KW-0963">Cytoplasm</keyword>
<dbReference type="PIRSF" id="PIRSF002736">
    <property type="entry name" value="Citrt_lyas_gamma"/>
    <property type="match status" value="1"/>
</dbReference>